<evidence type="ECO:0000256" key="4">
    <source>
        <dbReference type="ARBA" id="ARBA00023015"/>
    </source>
</evidence>
<dbReference type="AlphaFoldDB" id="A0A6M1S1D6"/>
<comment type="caution">
    <text evidence="8">The sequence shown here is derived from an EMBL/GenBank/DDBJ whole genome shotgun (WGS) entry which is preliminary data.</text>
</comment>
<proteinExistence type="inferred from homology"/>
<dbReference type="RefSeq" id="WP_163902861.1">
    <property type="nucleotide sequence ID" value="NZ_CP048427.1"/>
</dbReference>
<comment type="similarity">
    <text evidence="1">Belongs to the CcdB toxin family.</text>
</comment>
<keyword evidence="3" id="KW-0678">Repressor</keyword>
<dbReference type="EMBL" id="JAAKZH010000004">
    <property type="protein sequence ID" value="NGO64925.1"/>
    <property type="molecule type" value="Genomic_DNA"/>
</dbReference>
<protein>
    <recommendedName>
        <fullName evidence="2">Toxin CcdB</fullName>
    </recommendedName>
    <alternativeName>
        <fullName evidence="7">Cytotoxic protein CcdB</fullName>
    </alternativeName>
    <alternativeName>
        <fullName evidence="6">Protein LetD</fullName>
    </alternativeName>
</protein>
<keyword evidence="4" id="KW-0805">Transcription regulation</keyword>
<evidence type="ECO:0000256" key="7">
    <source>
        <dbReference type="ARBA" id="ARBA00033135"/>
    </source>
</evidence>
<dbReference type="Gene3D" id="2.30.30.110">
    <property type="match status" value="1"/>
</dbReference>
<dbReference type="InterPro" id="IPR002712">
    <property type="entry name" value="CcdB"/>
</dbReference>
<evidence type="ECO:0000256" key="5">
    <source>
        <dbReference type="ARBA" id="ARBA00023163"/>
    </source>
</evidence>
<evidence type="ECO:0000256" key="2">
    <source>
        <dbReference type="ARBA" id="ARBA00015075"/>
    </source>
</evidence>
<evidence type="ECO:0000256" key="6">
    <source>
        <dbReference type="ARBA" id="ARBA00029628"/>
    </source>
</evidence>
<keyword evidence="5" id="KW-0804">Transcription</keyword>
<dbReference type="GO" id="GO:0008657">
    <property type="term" value="F:DNA topoisomerase type II (double strand cut, ATP-hydrolyzing) inhibitor activity"/>
    <property type="evidence" value="ECO:0007669"/>
    <property type="project" value="InterPro"/>
</dbReference>
<evidence type="ECO:0000256" key="1">
    <source>
        <dbReference type="ARBA" id="ARBA00005230"/>
    </source>
</evidence>
<dbReference type="Proteomes" id="UP000477849">
    <property type="component" value="Unassembled WGS sequence"/>
</dbReference>
<reference evidence="8 9" key="1">
    <citation type="submission" date="2020-02" db="EMBL/GenBank/DDBJ databases">
        <title>Genome sequence of the type strain CCBAU10050 of Rhizobium daejeonense.</title>
        <authorList>
            <person name="Gao J."/>
            <person name="Sun J."/>
        </authorList>
    </citation>
    <scope>NUCLEOTIDE SEQUENCE [LARGE SCALE GENOMIC DNA]</scope>
    <source>
        <strain evidence="8 9">CCBAU10050</strain>
    </source>
</reference>
<evidence type="ECO:0000313" key="8">
    <source>
        <dbReference type="EMBL" id="NGO64925.1"/>
    </source>
</evidence>
<name>A0A6M1S1D6_9HYPH</name>
<dbReference type="Pfam" id="PF01845">
    <property type="entry name" value="CcdB"/>
    <property type="match status" value="1"/>
</dbReference>
<dbReference type="SUPFAM" id="SSF50118">
    <property type="entry name" value="Cell growth inhibitor/plasmid maintenance toxic component"/>
    <property type="match status" value="1"/>
</dbReference>
<dbReference type="GO" id="GO:0006276">
    <property type="term" value="P:plasmid maintenance"/>
    <property type="evidence" value="ECO:0007669"/>
    <property type="project" value="InterPro"/>
</dbReference>
<evidence type="ECO:0000256" key="3">
    <source>
        <dbReference type="ARBA" id="ARBA00022491"/>
    </source>
</evidence>
<dbReference type="InterPro" id="IPR011067">
    <property type="entry name" value="Plasmid_toxin/cell-grow_inhib"/>
</dbReference>
<evidence type="ECO:0000313" key="9">
    <source>
        <dbReference type="Proteomes" id="UP000477849"/>
    </source>
</evidence>
<gene>
    <name evidence="8" type="ORF">G6N76_14740</name>
</gene>
<organism evidence="8 9">
    <name type="scientific">Rhizobium daejeonense</name>
    <dbReference type="NCBI Taxonomy" id="240521"/>
    <lineage>
        <taxon>Bacteria</taxon>
        <taxon>Pseudomonadati</taxon>
        <taxon>Pseudomonadota</taxon>
        <taxon>Alphaproteobacteria</taxon>
        <taxon>Hyphomicrobiales</taxon>
        <taxon>Rhizobiaceae</taxon>
        <taxon>Rhizobium/Agrobacterium group</taxon>
        <taxon>Rhizobium</taxon>
    </lineage>
</organism>
<accession>A0A6M1S1D6</accession>
<keyword evidence="9" id="KW-1185">Reference proteome</keyword>
<sequence>MARFKVYRLKNDRSLVIDLQRNLLDNLETRVVAPVVRLHLISKYVARLNPRFEIEGVICVMLTEFIATLPASEIGEQVADLSDKADDITAATDFLFQGF</sequence>